<dbReference type="Proteomes" id="UP000294692">
    <property type="component" value="Unassembled WGS sequence"/>
</dbReference>
<evidence type="ECO:0000259" key="3">
    <source>
        <dbReference type="Pfam" id="PF13387"/>
    </source>
</evidence>
<dbReference type="AlphaFoldDB" id="A0A4R3V467"/>
<evidence type="ECO:0000256" key="1">
    <source>
        <dbReference type="SAM" id="MobiDB-lite"/>
    </source>
</evidence>
<evidence type="ECO:0000313" key="5">
    <source>
        <dbReference type="Proteomes" id="UP000294692"/>
    </source>
</evidence>
<keyword evidence="5" id="KW-1185">Reference proteome</keyword>
<name>A0A4R3V467_9BURK</name>
<feature type="region of interest" description="Disordered" evidence="1">
    <location>
        <begin position="326"/>
        <end position="345"/>
    </location>
</feature>
<evidence type="ECO:0000313" key="4">
    <source>
        <dbReference type="EMBL" id="TCU98342.1"/>
    </source>
</evidence>
<feature type="transmembrane region" description="Helical" evidence="2">
    <location>
        <begin position="12"/>
        <end position="34"/>
    </location>
</feature>
<protein>
    <submittedName>
        <fullName evidence="4">Uncharacterized protein DUF4105</fullName>
    </submittedName>
</protein>
<reference evidence="4 5" key="1">
    <citation type="submission" date="2019-03" db="EMBL/GenBank/DDBJ databases">
        <title>Genomic Encyclopedia of Type Strains, Phase IV (KMG-IV): sequencing the most valuable type-strain genomes for metagenomic binning, comparative biology and taxonomic classification.</title>
        <authorList>
            <person name="Goeker M."/>
        </authorList>
    </citation>
    <scope>NUCLEOTIDE SEQUENCE [LARGE SCALE GENOMIC DNA]</scope>
    <source>
        <strain evidence="4 5">DSM 100048</strain>
    </source>
</reference>
<feature type="transmembrane region" description="Helical" evidence="2">
    <location>
        <begin position="40"/>
        <end position="58"/>
    </location>
</feature>
<dbReference type="Pfam" id="PF13387">
    <property type="entry name" value="Lnb_N"/>
    <property type="match status" value="1"/>
</dbReference>
<dbReference type="InterPro" id="IPR025178">
    <property type="entry name" value="Lnb_N"/>
</dbReference>
<evidence type="ECO:0000256" key="2">
    <source>
        <dbReference type="SAM" id="Phobius"/>
    </source>
</evidence>
<gene>
    <name evidence="4" type="ORF">EV686_10539</name>
</gene>
<organism evidence="4 5">
    <name type="scientific">Paracandidimonas soli</name>
    <dbReference type="NCBI Taxonomy" id="1917182"/>
    <lineage>
        <taxon>Bacteria</taxon>
        <taxon>Pseudomonadati</taxon>
        <taxon>Pseudomonadota</taxon>
        <taxon>Betaproteobacteria</taxon>
        <taxon>Burkholderiales</taxon>
        <taxon>Alcaligenaceae</taxon>
        <taxon>Paracandidimonas</taxon>
    </lineage>
</organism>
<dbReference type="EMBL" id="SMBX01000005">
    <property type="protein sequence ID" value="TCU98342.1"/>
    <property type="molecule type" value="Genomic_DNA"/>
</dbReference>
<proteinExistence type="predicted"/>
<keyword evidence="2" id="KW-0812">Transmembrane</keyword>
<feature type="domain" description="Lnb N-terminal periplasmic" evidence="3">
    <location>
        <begin position="126"/>
        <end position="282"/>
    </location>
</feature>
<feature type="transmembrane region" description="Helical" evidence="2">
    <location>
        <begin position="67"/>
        <end position="85"/>
    </location>
</feature>
<accession>A0A4R3V467</accession>
<keyword evidence="2" id="KW-0472">Membrane</keyword>
<dbReference type="RefSeq" id="WP_377748247.1">
    <property type="nucleotide sequence ID" value="NZ_JBHRVM010000001.1"/>
</dbReference>
<keyword evidence="2" id="KW-1133">Transmembrane helix</keyword>
<sequence length="345" mass="38925">MNHPASGIVSPLLRLLTALFIVATGIWGMFALWYQAQGPLAARIVGIALWLGAGALALRSLRTRRRVVVGYMIVFALLLGWWSMLKPSHDRIWADDVAQLLHGHIQGDIVTLENVRNFAWRSETDYTPRWETREYDLSKLESADLILSYWMGPAIAHTLVSFGFSDGRRIVFSLEIRKERHESFSAIAGFFRQYETIIVASDERDIVLTRTNARGEDVYLYRLDLPPEALRIAFLAYVDQANQLARTPDFYNTLTSNCTTIVFDLARLLDPGLPLDYRLLASGYFAEYAYDHKGLAPGIPFETLHARGRITQRALAAGDTPEFPRRIREGVPGIDTSPVPARSEQ</sequence>
<comment type="caution">
    <text evidence="4">The sequence shown here is derived from an EMBL/GenBank/DDBJ whole genome shotgun (WGS) entry which is preliminary data.</text>
</comment>